<reference evidence="9" key="1">
    <citation type="submission" date="2023-07" db="EMBL/GenBank/DDBJ databases">
        <title>Novel Mycoplasma species identified in domestic and wild animals.</title>
        <authorList>
            <person name="Volokhov D.V."/>
            <person name="Furtak V.A."/>
            <person name="Zagorodnyaya T.A."/>
        </authorList>
    </citation>
    <scope>NUCLEOTIDE SEQUENCE [LARGE SCALE GENOMIC DNA]</scope>
    <source>
        <strain evidence="9">92-19</strain>
    </source>
</reference>
<evidence type="ECO:0000313" key="8">
    <source>
        <dbReference type="EMBL" id="MCU0104821.1"/>
    </source>
</evidence>
<evidence type="ECO:0000256" key="4">
    <source>
        <dbReference type="ARBA" id="ARBA00022967"/>
    </source>
</evidence>
<evidence type="ECO:0000313" key="9">
    <source>
        <dbReference type="Proteomes" id="UP001209076"/>
    </source>
</evidence>
<evidence type="ECO:0000256" key="3">
    <source>
        <dbReference type="ARBA" id="ARBA00022692"/>
    </source>
</evidence>
<keyword evidence="5 7" id="KW-1133">Transmembrane helix</keyword>
<protein>
    <submittedName>
        <fullName evidence="8">NADH:ubiquinone reductase (Na(+)-transporting) subunit E</fullName>
    </submittedName>
</protein>
<dbReference type="PANTHER" id="PTHR30335:SF1">
    <property type="entry name" value="NA(+)-TRANSLOCATING NADH-QUINONE REDUCTASE SUBUNIT E"/>
    <property type="match status" value="1"/>
</dbReference>
<accession>A0ABT2PWL0</accession>
<keyword evidence="2" id="KW-0813">Transport</keyword>
<dbReference type="PANTHER" id="PTHR30335">
    <property type="entry name" value="INTEGRAL MEMBRANE PROTEIN OF SOXR-REDUCING COMPLEX"/>
    <property type="match status" value="1"/>
</dbReference>
<evidence type="ECO:0000256" key="7">
    <source>
        <dbReference type="SAM" id="Phobius"/>
    </source>
</evidence>
<evidence type="ECO:0000256" key="2">
    <source>
        <dbReference type="ARBA" id="ARBA00022448"/>
    </source>
</evidence>
<keyword evidence="3 7" id="KW-0812">Transmembrane</keyword>
<feature type="transmembrane region" description="Helical" evidence="7">
    <location>
        <begin position="43"/>
        <end position="63"/>
    </location>
</feature>
<sequence>MERLIELFVATILNHNIALVYILGMCPLIAISTSVKNAKSMGIAVVIVVTLTGIINYPIYLLLKQTETTSLALLVFIITIAATVQILELLMEKFVPKMYNAFGIFLPLITVNCVVLAVSLFFVTREYTFSETAVFSFGSSLGWMLAIVLIAGLREKMAKHADVPRGLKGKGIVFVLLGILALAFIGLTGLASI</sequence>
<gene>
    <name evidence="8" type="ORF">N7603_04040</name>
</gene>
<feature type="transmembrane region" description="Helical" evidence="7">
    <location>
        <begin position="12"/>
        <end position="31"/>
    </location>
</feature>
<dbReference type="InterPro" id="IPR003667">
    <property type="entry name" value="NqrDE/RnfAE"/>
</dbReference>
<feature type="transmembrane region" description="Helical" evidence="7">
    <location>
        <begin position="69"/>
        <end position="90"/>
    </location>
</feature>
<feature type="transmembrane region" description="Helical" evidence="7">
    <location>
        <begin position="173"/>
        <end position="191"/>
    </location>
</feature>
<dbReference type="PIRSF" id="PIRSF006102">
    <property type="entry name" value="NQR_DE"/>
    <property type="match status" value="1"/>
</dbReference>
<dbReference type="InterPro" id="IPR050133">
    <property type="entry name" value="NqrDE/RnfAE_oxidrdctase"/>
</dbReference>
<evidence type="ECO:0000256" key="1">
    <source>
        <dbReference type="ARBA" id="ARBA00004127"/>
    </source>
</evidence>
<dbReference type="Proteomes" id="UP001209076">
    <property type="component" value="Unassembled WGS sequence"/>
</dbReference>
<dbReference type="EMBL" id="JAOEGN010000006">
    <property type="protein sequence ID" value="MCU0104821.1"/>
    <property type="molecule type" value="Genomic_DNA"/>
</dbReference>
<keyword evidence="6 7" id="KW-0472">Membrane</keyword>
<feature type="transmembrane region" description="Helical" evidence="7">
    <location>
        <begin position="134"/>
        <end position="153"/>
    </location>
</feature>
<organism evidence="8 9">
    <name type="scientific">Paracholeplasma vituli</name>
    <dbReference type="NCBI Taxonomy" id="69473"/>
    <lineage>
        <taxon>Bacteria</taxon>
        <taxon>Bacillati</taxon>
        <taxon>Mycoplasmatota</taxon>
        <taxon>Mollicutes</taxon>
        <taxon>Acholeplasmatales</taxon>
        <taxon>Acholeplasmataceae</taxon>
        <taxon>Paracholeplasma</taxon>
    </lineage>
</organism>
<dbReference type="Pfam" id="PF02508">
    <property type="entry name" value="Rnf-Nqr"/>
    <property type="match status" value="1"/>
</dbReference>
<name>A0ABT2PWL0_9MOLU</name>
<dbReference type="RefSeq" id="WP_262096074.1">
    <property type="nucleotide sequence ID" value="NZ_JAOEGN010000006.1"/>
</dbReference>
<keyword evidence="9" id="KW-1185">Reference proteome</keyword>
<evidence type="ECO:0000256" key="5">
    <source>
        <dbReference type="ARBA" id="ARBA00022989"/>
    </source>
</evidence>
<evidence type="ECO:0000256" key="6">
    <source>
        <dbReference type="ARBA" id="ARBA00023136"/>
    </source>
</evidence>
<feature type="transmembrane region" description="Helical" evidence="7">
    <location>
        <begin position="102"/>
        <end position="122"/>
    </location>
</feature>
<comment type="subcellular location">
    <subcellularLocation>
        <location evidence="1">Endomembrane system</location>
        <topology evidence="1">Multi-pass membrane protein</topology>
    </subcellularLocation>
</comment>
<comment type="caution">
    <text evidence="8">The sequence shown here is derived from an EMBL/GenBank/DDBJ whole genome shotgun (WGS) entry which is preliminary data.</text>
</comment>
<keyword evidence="4" id="KW-1278">Translocase</keyword>
<proteinExistence type="predicted"/>